<keyword evidence="2" id="KW-0677">Repeat</keyword>
<feature type="compositionally biased region" description="Basic and acidic residues" evidence="3">
    <location>
        <begin position="825"/>
        <end position="834"/>
    </location>
</feature>
<keyword evidence="1" id="KW-0880">Kelch repeat</keyword>
<keyword evidence="6" id="KW-1185">Reference proteome</keyword>
<feature type="compositionally biased region" description="Polar residues" evidence="3">
    <location>
        <begin position="841"/>
        <end position="867"/>
    </location>
</feature>
<dbReference type="InterPro" id="IPR011333">
    <property type="entry name" value="SKP1/BTB/POZ_sf"/>
</dbReference>
<dbReference type="Proteomes" id="UP001283361">
    <property type="component" value="Unassembled WGS sequence"/>
</dbReference>
<dbReference type="Pfam" id="PF00651">
    <property type="entry name" value="BTB"/>
    <property type="match status" value="1"/>
</dbReference>
<feature type="compositionally biased region" description="Basic residues" evidence="3">
    <location>
        <begin position="552"/>
        <end position="568"/>
    </location>
</feature>
<evidence type="ECO:0000313" key="6">
    <source>
        <dbReference type="Proteomes" id="UP001283361"/>
    </source>
</evidence>
<proteinExistence type="predicted"/>
<evidence type="ECO:0000256" key="3">
    <source>
        <dbReference type="SAM" id="MobiDB-lite"/>
    </source>
</evidence>
<sequence>MIQMFKKEKKKKKNEEDAPKGNAGALKSRLTLGARHLTESDKKGAEGEGESSSVPMTPERLKEIVETVNSEGNLTSDKEYEFDDKVLREPAAYSGFAYSTFWDKEEDEDPANNVEIQSVYDDVRTPILLAEGCSVGPRPAWLQPLAQVLVLMLTKDGYLEQTPVAPPIRCLDKNSASSVLTQFSTLPLEQIHHFAYNGEYMNALFKDRKLVDILIHIEDRTFYGHRCMLCAHSGYFSSVLVDSSVPPYAITDITLKSIDPHQFKKFLNFAYTGEIFLTLANVESFRKLANKLKSKTLRAKIAVFLSKAKVITLDEALQILLDEVGGDEFLRPLAIETIIKNFKELLLDPARLCQFAKEDLLYILQADSLNVDSELDAFWAVLYWVAADPVERAPAMNRLMSAVRFTTMTSLELMDCARVSELVRLSRKCQAYLINANWVCHVREVGLQDPLGLSKEQKRSSLLQSKPHQPTVAEFDMRFLIYNALLKDQKGQIVQAAHGKDSEGKLHEHLGRMSIPSRANILSKKSVTFVTKDGKEAGTEEAGEKGKTGGKKEKKKKEKGSKGKKKGKSSNNVSGNYDEDVGGRLSSDGEPEEPRKHSNNAVISYDLSPETTLPFQGDANNISSSALPASSGTAAENRAGLIDFPESPAAFELEENRDNVDALQLWEKGNSSPTELLLLGGDILQPRKTFTVNLTRSRHGVEAETSGSCGSWQVPTSMEVEAEYRGRSSLEFTPSGGSSRSKQYVLPLTSKASFDADGDSSTADTSEQVTFPEFSEENPQENFNYGGYYIEPSSGQITTRSGHTRFPGNTHREHGGESRVSTGREISKPRENKPPRRKSHAMQSQTTDSQTNNIVTSRIRNTSSLDDPSTLAGLDDDLIHL</sequence>
<gene>
    <name evidence="5" type="ORF">RRG08_038097</name>
</gene>
<accession>A0AAE0ZYK2</accession>
<dbReference type="SMART" id="SM00225">
    <property type="entry name" value="BTB"/>
    <property type="match status" value="1"/>
</dbReference>
<dbReference type="Pfam" id="PF07707">
    <property type="entry name" value="BACK"/>
    <property type="match status" value="1"/>
</dbReference>
<feature type="region of interest" description="Disordered" evidence="3">
    <location>
        <begin position="1"/>
        <end position="59"/>
    </location>
</feature>
<evidence type="ECO:0000313" key="5">
    <source>
        <dbReference type="EMBL" id="KAK3777850.1"/>
    </source>
</evidence>
<organism evidence="5 6">
    <name type="scientific">Elysia crispata</name>
    <name type="common">lettuce slug</name>
    <dbReference type="NCBI Taxonomy" id="231223"/>
    <lineage>
        <taxon>Eukaryota</taxon>
        <taxon>Metazoa</taxon>
        <taxon>Spiralia</taxon>
        <taxon>Lophotrochozoa</taxon>
        <taxon>Mollusca</taxon>
        <taxon>Gastropoda</taxon>
        <taxon>Heterobranchia</taxon>
        <taxon>Euthyneura</taxon>
        <taxon>Panpulmonata</taxon>
        <taxon>Sacoglossa</taxon>
        <taxon>Placobranchoidea</taxon>
        <taxon>Plakobranchidae</taxon>
        <taxon>Elysia</taxon>
    </lineage>
</organism>
<dbReference type="CDD" id="cd18186">
    <property type="entry name" value="BTB_POZ_ZBTB_KLHL-like"/>
    <property type="match status" value="1"/>
</dbReference>
<dbReference type="InterPro" id="IPR011705">
    <property type="entry name" value="BACK"/>
</dbReference>
<dbReference type="PROSITE" id="PS50097">
    <property type="entry name" value="BTB"/>
    <property type="match status" value="1"/>
</dbReference>
<comment type="caution">
    <text evidence="5">The sequence shown here is derived from an EMBL/GenBank/DDBJ whole genome shotgun (WGS) entry which is preliminary data.</text>
</comment>
<dbReference type="PANTHER" id="PTHR45632">
    <property type="entry name" value="LD33804P"/>
    <property type="match status" value="1"/>
</dbReference>
<dbReference type="InterPro" id="IPR000210">
    <property type="entry name" value="BTB/POZ_dom"/>
</dbReference>
<feature type="region of interest" description="Disordered" evidence="3">
    <location>
        <begin position="752"/>
        <end position="881"/>
    </location>
</feature>
<feature type="compositionally biased region" description="Low complexity" evidence="3">
    <location>
        <begin position="752"/>
        <end position="766"/>
    </location>
</feature>
<dbReference type="Gene3D" id="1.25.40.420">
    <property type="match status" value="1"/>
</dbReference>
<dbReference type="Gene3D" id="3.30.710.10">
    <property type="entry name" value="Potassium Channel Kv1.1, Chain A"/>
    <property type="match status" value="1"/>
</dbReference>
<dbReference type="EMBL" id="JAWDGP010003058">
    <property type="protein sequence ID" value="KAK3777850.1"/>
    <property type="molecule type" value="Genomic_DNA"/>
</dbReference>
<feature type="compositionally biased region" description="Basic and acidic residues" evidence="3">
    <location>
        <begin position="36"/>
        <end position="46"/>
    </location>
</feature>
<evidence type="ECO:0000259" key="4">
    <source>
        <dbReference type="PROSITE" id="PS50097"/>
    </source>
</evidence>
<dbReference type="SUPFAM" id="SSF54695">
    <property type="entry name" value="POZ domain"/>
    <property type="match status" value="1"/>
</dbReference>
<feature type="compositionally biased region" description="Basic and acidic residues" evidence="3">
    <location>
        <begin position="534"/>
        <end position="551"/>
    </location>
</feature>
<feature type="region of interest" description="Disordered" evidence="3">
    <location>
        <begin position="534"/>
        <end position="599"/>
    </location>
</feature>
<dbReference type="PANTHER" id="PTHR45632:SF3">
    <property type="entry name" value="KELCH-LIKE PROTEIN 32"/>
    <property type="match status" value="1"/>
</dbReference>
<feature type="domain" description="BTB" evidence="4">
    <location>
        <begin position="211"/>
        <end position="279"/>
    </location>
</feature>
<protein>
    <recommendedName>
        <fullName evidence="4">BTB domain-containing protein</fullName>
    </recommendedName>
</protein>
<evidence type="ECO:0000256" key="1">
    <source>
        <dbReference type="ARBA" id="ARBA00022441"/>
    </source>
</evidence>
<reference evidence="5" key="1">
    <citation type="journal article" date="2023" name="G3 (Bethesda)">
        <title>A reference genome for the long-term kleptoplast-retaining sea slug Elysia crispata morphotype clarki.</title>
        <authorList>
            <person name="Eastman K.E."/>
            <person name="Pendleton A.L."/>
            <person name="Shaikh M.A."/>
            <person name="Suttiyut T."/>
            <person name="Ogas R."/>
            <person name="Tomko P."/>
            <person name="Gavelis G."/>
            <person name="Widhalm J.R."/>
            <person name="Wisecaver J.H."/>
        </authorList>
    </citation>
    <scope>NUCLEOTIDE SEQUENCE</scope>
    <source>
        <strain evidence="5">ECLA1</strain>
    </source>
</reference>
<dbReference type="AlphaFoldDB" id="A0AAE0ZYK2"/>
<evidence type="ECO:0000256" key="2">
    <source>
        <dbReference type="ARBA" id="ARBA00022737"/>
    </source>
</evidence>
<name>A0AAE0ZYK2_9GAST</name>
<dbReference type="SMART" id="SM00875">
    <property type="entry name" value="BACK"/>
    <property type="match status" value="1"/>
</dbReference>